<gene>
    <name evidence="3" type="ORF">TVAG_016660</name>
</gene>
<reference evidence="3" key="2">
    <citation type="journal article" date="2007" name="Science">
        <title>Draft genome sequence of the sexually transmitted pathogen Trichomonas vaginalis.</title>
        <authorList>
            <person name="Carlton J.M."/>
            <person name="Hirt R.P."/>
            <person name="Silva J.C."/>
            <person name="Delcher A.L."/>
            <person name="Schatz M."/>
            <person name="Zhao Q."/>
            <person name="Wortman J.R."/>
            <person name="Bidwell S.L."/>
            <person name="Alsmark U.C.M."/>
            <person name="Besteiro S."/>
            <person name="Sicheritz-Ponten T."/>
            <person name="Noel C.J."/>
            <person name="Dacks J.B."/>
            <person name="Foster P.G."/>
            <person name="Simillion C."/>
            <person name="Van de Peer Y."/>
            <person name="Miranda-Saavedra D."/>
            <person name="Barton G.J."/>
            <person name="Westrop G.D."/>
            <person name="Mueller S."/>
            <person name="Dessi D."/>
            <person name="Fiori P.L."/>
            <person name="Ren Q."/>
            <person name="Paulsen I."/>
            <person name="Zhang H."/>
            <person name="Bastida-Corcuera F.D."/>
            <person name="Simoes-Barbosa A."/>
            <person name="Brown M.T."/>
            <person name="Hayes R.D."/>
            <person name="Mukherjee M."/>
            <person name="Okumura C.Y."/>
            <person name="Schneider R."/>
            <person name="Smith A.J."/>
            <person name="Vanacova S."/>
            <person name="Villalvazo M."/>
            <person name="Haas B.J."/>
            <person name="Pertea M."/>
            <person name="Feldblyum T.V."/>
            <person name="Utterback T.R."/>
            <person name="Shu C.L."/>
            <person name="Osoegawa K."/>
            <person name="de Jong P.J."/>
            <person name="Hrdy I."/>
            <person name="Horvathova L."/>
            <person name="Zubacova Z."/>
            <person name="Dolezal P."/>
            <person name="Malik S.B."/>
            <person name="Logsdon J.M. Jr."/>
            <person name="Henze K."/>
            <person name="Gupta A."/>
            <person name="Wang C.C."/>
            <person name="Dunne R.L."/>
            <person name="Upcroft J.A."/>
            <person name="Upcroft P."/>
            <person name="White O."/>
            <person name="Salzberg S.L."/>
            <person name="Tang P."/>
            <person name="Chiu C.-H."/>
            <person name="Lee Y.-S."/>
            <person name="Embley T.M."/>
            <person name="Coombs G.H."/>
            <person name="Mottram J.C."/>
            <person name="Tachezy J."/>
            <person name="Fraser-Liggett C.M."/>
            <person name="Johnson P.J."/>
        </authorList>
    </citation>
    <scope>NUCLEOTIDE SEQUENCE [LARGE SCALE GENOMIC DNA]</scope>
    <source>
        <strain evidence="3">G3</strain>
    </source>
</reference>
<keyword evidence="2" id="KW-1133">Transmembrane helix</keyword>
<feature type="region of interest" description="Disordered" evidence="1">
    <location>
        <begin position="99"/>
        <end position="162"/>
    </location>
</feature>
<dbReference type="VEuPathDB" id="TrichDB:TVAGG3_0535340"/>
<evidence type="ECO:0000313" key="3">
    <source>
        <dbReference type="EMBL" id="EAY04894.1"/>
    </source>
</evidence>
<keyword evidence="2" id="KW-0812">Transmembrane</keyword>
<evidence type="ECO:0000256" key="1">
    <source>
        <dbReference type="SAM" id="MobiDB-lite"/>
    </source>
</evidence>
<dbReference type="RefSeq" id="XP_001317117.1">
    <property type="nucleotide sequence ID" value="XM_001317082.1"/>
</dbReference>
<sequence length="162" mass="17931">MSSSSTIASSTKIKFIDPGNALTTFVSIDILIAIVFVLAGLIFFVLGIYYYCKTKHHRREQQLGDQPLGLLARSPHVHAHFKHITIQRSNPNKIKLINTTRESNIIETKPTPAPELEKSPSMDSTQSLNPVARPRPRNRPPPIPTTPVEVDADGILSDGELE</sequence>
<protein>
    <submittedName>
        <fullName evidence="3">Uncharacterized protein</fullName>
    </submittedName>
</protein>
<evidence type="ECO:0000256" key="2">
    <source>
        <dbReference type="SAM" id="Phobius"/>
    </source>
</evidence>
<dbReference type="InParanoid" id="A2ER04"/>
<evidence type="ECO:0000313" key="4">
    <source>
        <dbReference type="Proteomes" id="UP000001542"/>
    </source>
</evidence>
<proteinExistence type="predicted"/>
<dbReference type="VEuPathDB" id="TrichDB:TVAG_016660"/>
<dbReference type="KEGG" id="tva:4762759"/>
<name>A2ER04_TRIV3</name>
<organism evidence="3 4">
    <name type="scientific">Trichomonas vaginalis (strain ATCC PRA-98 / G3)</name>
    <dbReference type="NCBI Taxonomy" id="412133"/>
    <lineage>
        <taxon>Eukaryota</taxon>
        <taxon>Metamonada</taxon>
        <taxon>Parabasalia</taxon>
        <taxon>Trichomonadida</taxon>
        <taxon>Trichomonadidae</taxon>
        <taxon>Trichomonas</taxon>
    </lineage>
</organism>
<dbReference type="AlphaFoldDB" id="A2ER04"/>
<accession>A2ER04</accession>
<keyword evidence="2" id="KW-0472">Membrane</keyword>
<dbReference type="Proteomes" id="UP000001542">
    <property type="component" value="Unassembled WGS sequence"/>
</dbReference>
<dbReference type="EMBL" id="DS113462">
    <property type="protein sequence ID" value="EAY04894.1"/>
    <property type="molecule type" value="Genomic_DNA"/>
</dbReference>
<reference evidence="3" key="1">
    <citation type="submission" date="2006-10" db="EMBL/GenBank/DDBJ databases">
        <authorList>
            <person name="Amadeo P."/>
            <person name="Zhao Q."/>
            <person name="Wortman J."/>
            <person name="Fraser-Liggett C."/>
            <person name="Carlton J."/>
        </authorList>
    </citation>
    <scope>NUCLEOTIDE SEQUENCE</scope>
    <source>
        <strain evidence="3">G3</strain>
    </source>
</reference>
<feature type="transmembrane region" description="Helical" evidence="2">
    <location>
        <begin position="30"/>
        <end position="52"/>
    </location>
</feature>
<keyword evidence="4" id="KW-1185">Reference proteome</keyword>